<evidence type="ECO:0000256" key="7">
    <source>
        <dbReference type="ARBA" id="ARBA00015188"/>
    </source>
</evidence>
<comment type="cofactor">
    <cofactor evidence="1 20">
        <name>FAD</name>
        <dbReference type="ChEBI" id="CHEBI:57692"/>
    </cofactor>
</comment>
<dbReference type="NCBIfam" id="NF000755">
    <property type="entry name" value="PRK00046.1"/>
    <property type="match status" value="1"/>
</dbReference>
<keyword evidence="12 20" id="KW-0521">NADP</keyword>
<keyword evidence="23" id="KW-1185">Reference proteome</keyword>
<dbReference type="Pfam" id="PF02873">
    <property type="entry name" value="MurB_C"/>
    <property type="match status" value="1"/>
</dbReference>
<dbReference type="GO" id="GO:0051301">
    <property type="term" value="P:cell division"/>
    <property type="evidence" value="ECO:0007669"/>
    <property type="project" value="UniProtKB-KW"/>
</dbReference>
<dbReference type="Gene3D" id="3.30.465.10">
    <property type="match status" value="1"/>
</dbReference>
<dbReference type="InterPro" id="IPR003170">
    <property type="entry name" value="MurB"/>
</dbReference>
<evidence type="ECO:0000256" key="3">
    <source>
        <dbReference type="ARBA" id="ARBA00004496"/>
    </source>
</evidence>
<dbReference type="PROSITE" id="PS51387">
    <property type="entry name" value="FAD_PCMH"/>
    <property type="match status" value="1"/>
</dbReference>
<evidence type="ECO:0000256" key="18">
    <source>
        <dbReference type="ARBA" id="ARBA00031026"/>
    </source>
</evidence>
<keyword evidence="9 20" id="KW-0132">Cell division</keyword>
<keyword evidence="14 20" id="KW-0573">Peptidoglycan synthesis</keyword>
<dbReference type="InterPro" id="IPR006094">
    <property type="entry name" value="Oxid_FAD_bind_N"/>
</dbReference>
<keyword evidence="13 20" id="KW-0133">Cell shape</keyword>
<evidence type="ECO:0000256" key="17">
    <source>
        <dbReference type="ARBA" id="ARBA00023316"/>
    </source>
</evidence>
<protein>
    <recommendedName>
        <fullName evidence="7 20">UDP-N-acetylenolpyruvoylglucosamine reductase</fullName>
        <ecNumber evidence="6 20">1.3.1.98</ecNumber>
    </recommendedName>
    <alternativeName>
        <fullName evidence="18 20">UDP-N-acetylmuramate dehydrogenase</fullName>
    </alternativeName>
</protein>
<evidence type="ECO:0000256" key="9">
    <source>
        <dbReference type="ARBA" id="ARBA00022618"/>
    </source>
</evidence>
<evidence type="ECO:0000256" key="5">
    <source>
        <dbReference type="ARBA" id="ARBA00010485"/>
    </source>
</evidence>
<keyword evidence="8 20" id="KW-0963">Cytoplasm</keyword>
<evidence type="ECO:0000256" key="2">
    <source>
        <dbReference type="ARBA" id="ARBA00003921"/>
    </source>
</evidence>
<dbReference type="EC" id="1.3.1.98" evidence="6 20"/>
<dbReference type="InterPro" id="IPR016167">
    <property type="entry name" value="FAD-bd_PCMH_sub1"/>
</dbReference>
<dbReference type="InterPro" id="IPR011601">
    <property type="entry name" value="MurB_C"/>
</dbReference>
<dbReference type="Gene3D" id="3.90.78.10">
    <property type="entry name" value="UDP-N-acetylenolpyruvoylglucosamine reductase, C-terminal domain"/>
    <property type="match status" value="1"/>
</dbReference>
<dbReference type="GO" id="GO:0009252">
    <property type="term" value="P:peptidoglycan biosynthetic process"/>
    <property type="evidence" value="ECO:0007669"/>
    <property type="project" value="UniProtKB-UniRule"/>
</dbReference>
<evidence type="ECO:0000259" key="21">
    <source>
        <dbReference type="PROSITE" id="PS51387"/>
    </source>
</evidence>
<evidence type="ECO:0000256" key="20">
    <source>
        <dbReference type="HAMAP-Rule" id="MF_00037"/>
    </source>
</evidence>
<dbReference type="InterPro" id="IPR016166">
    <property type="entry name" value="FAD-bd_PCMH"/>
</dbReference>
<dbReference type="PANTHER" id="PTHR21071:SF4">
    <property type="entry name" value="UDP-N-ACETYLENOLPYRUVOYLGLUCOSAMINE REDUCTASE"/>
    <property type="match status" value="1"/>
</dbReference>
<evidence type="ECO:0000256" key="19">
    <source>
        <dbReference type="ARBA" id="ARBA00048914"/>
    </source>
</evidence>
<comment type="pathway">
    <text evidence="4 20">Cell wall biogenesis; peptidoglycan biosynthesis.</text>
</comment>
<dbReference type="SUPFAM" id="SSF56176">
    <property type="entry name" value="FAD-binding/transporter-associated domain-like"/>
    <property type="match status" value="1"/>
</dbReference>
<dbReference type="InterPro" id="IPR036318">
    <property type="entry name" value="FAD-bd_PCMH-like_sf"/>
</dbReference>
<comment type="function">
    <text evidence="2 20">Cell wall formation.</text>
</comment>
<accession>A0A7H1J107</accession>
<evidence type="ECO:0000256" key="16">
    <source>
        <dbReference type="ARBA" id="ARBA00023306"/>
    </source>
</evidence>
<evidence type="ECO:0000256" key="10">
    <source>
        <dbReference type="ARBA" id="ARBA00022630"/>
    </source>
</evidence>
<keyword evidence="15 20" id="KW-0560">Oxidoreductase</keyword>
<proteinExistence type="inferred from homology"/>
<dbReference type="OrthoDB" id="9804753at2"/>
<comment type="catalytic activity">
    <reaction evidence="19 20">
        <text>UDP-N-acetyl-alpha-D-muramate + NADP(+) = UDP-N-acetyl-3-O-(1-carboxyvinyl)-alpha-D-glucosamine + NADPH + H(+)</text>
        <dbReference type="Rhea" id="RHEA:12248"/>
        <dbReference type="ChEBI" id="CHEBI:15378"/>
        <dbReference type="ChEBI" id="CHEBI:57783"/>
        <dbReference type="ChEBI" id="CHEBI:58349"/>
        <dbReference type="ChEBI" id="CHEBI:68483"/>
        <dbReference type="ChEBI" id="CHEBI:70757"/>
        <dbReference type="EC" id="1.3.1.98"/>
    </reaction>
</comment>
<evidence type="ECO:0000256" key="1">
    <source>
        <dbReference type="ARBA" id="ARBA00001974"/>
    </source>
</evidence>
<dbReference type="PANTHER" id="PTHR21071">
    <property type="entry name" value="UDP-N-ACETYLENOLPYRUVOYLGLUCOSAMINE REDUCTASE"/>
    <property type="match status" value="1"/>
</dbReference>
<evidence type="ECO:0000313" key="23">
    <source>
        <dbReference type="Proteomes" id="UP000516370"/>
    </source>
</evidence>
<keyword evidence="16 20" id="KW-0131">Cell cycle</keyword>
<keyword evidence="10 20" id="KW-0285">Flavoprotein</keyword>
<dbReference type="InterPro" id="IPR016169">
    <property type="entry name" value="FAD-bd_PCMH_sub2"/>
</dbReference>
<dbReference type="KEGG" id="mard:IBG28_10455"/>
<organism evidence="22 23">
    <name type="scientific">Marinomonas arctica</name>
    <dbReference type="NCBI Taxonomy" id="383750"/>
    <lineage>
        <taxon>Bacteria</taxon>
        <taxon>Pseudomonadati</taxon>
        <taxon>Pseudomonadota</taxon>
        <taxon>Gammaproteobacteria</taxon>
        <taxon>Oceanospirillales</taxon>
        <taxon>Oceanospirillaceae</taxon>
        <taxon>Marinomonas</taxon>
    </lineage>
</organism>
<dbReference type="Proteomes" id="UP000516370">
    <property type="component" value="Chromosome"/>
</dbReference>
<dbReference type="InterPro" id="IPR036635">
    <property type="entry name" value="MurB_C_sf"/>
</dbReference>
<evidence type="ECO:0000256" key="6">
    <source>
        <dbReference type="ARBA" id="ARBA00012518"/>
    </source>
</evidence>
<feature type="active site" evidence="20">
    <location>
        <position position="180"/>
    </location>
</feature>
<feature type="active site" description="Proton donor" evidence="20">
    <location>
        <position position="250"/>
    </location>
</feature>
<dbReference type="EMBL" id="CP061081">
    <property type="protein sequence ID" value="QNT04173.1"/>
    <property type="molecule type" value="Genomic_DNA"/>
</dbReference>
<dbReference type="RefSeq" id="WP_111607773.1">
    <property type="nucleotide sequence ID" value="NZ_BMLJ01000015.1"/>
</dbReference>
<evidence type="ECO:0000256" key="12">
    <source>
        <dbReference type="ARBA" id="ARBA00022857"/>
    </source>
</evidence>
<dbReference type="NCBIfam" id="TIGR00179">
    <property type="entry name" value="murB"/>
    <property type="match status" value="1"/>
</dbReference>
<dbReference type="GO" id="GO:0071949">
    <property type="term" value="F:FAD binding"/>
    <property type="evidence" value="ECO:0007669"/>
    <property type="project" value="InterPro"/>
</dbReference>
<comment type="subcellular location">
    <subcellularLocation>
        <location evidence="3 20">Cytoplasm</location>
    </subcellularLocation>
</comment>
<evidence type="ECO:0000256" key="4">
    <source>
        <dbReference type="ARBA" id="ARBA00004752"/>
    </source>
</evidence>
<dbReference type="SUPFAM" id="SSF56194">
    <property type="entry name" value="Uridine diphospho-N-Acetylenolpyruvylglucosamine reductase, MurB, C-terminal domain"/>
    <property type="match status" value="1"/>
</dbReference>
<dbReference type="Gene3D" id="3.30.43.10">
    <property type="entry name" value="Uridine Diphospho-n-acetylenolpyruvylglucosamine Reductase, domain 2"/>
    <property type="match status" value="1"/>
</dbReference>
<keyword evidence="17 20" id="KW-0961">Cell wall biogenesis/degradation</keyword>
<dbReference type="GO" id="GO:0008360">
    <property type="term" value="P:regulation of cell shape"/>
    <property type="evidence" value="ECO:0007669"/>
    <property type="project" value="UniProtKB-KW"/>
</dbReference>
<dbReference type="GO" id="GO:0008762">
    <property type="term" value="F:UDP-N-acetylmuramate dehydrogenase activity"/>
    <property type="evidence" value="ECO:0007669"/>
    <property type="project" value="UniProtKB-UniRule"/>
</dbReference>
<reference evidence="22 23" key="1">
    <citation type="submission" date="2020-09" db="EMBL/GenBank/DDBJ databases">
        <title>Complete genome sequence of an Arctic sea ice bacterium Marinomonas arctica BSI20414.</title>
        <authorList>
            <person name="Liao L."/>
            <person name="Chen B."/>
        </authorList>
    </citation>
    <scope>NUCLEOTIDE SEQUENCE [LARGE SCALE GENOMIC DNA]</scope>
    <source>
        <strain evidence="22 23">BSI20414</strain>
    </source>
</reference>
<dbReference type="Pfam" id="PF01565">
    <property type="entry name" value="FAD_binding_4"/>
    <property type="match status" value="1"/>
</dbReference>
<dbReference type="GO" id="GO:0071555">
    <property type="term" value="P:cell wall organization"/>
    <property type="evidence" value="ECO:0007669"/>
    <property type="project" value="UniProtKB-KW"/>
</dbReference>
<evidence type="ECO:0000256" key="8">
    <source>
        <dbReference type="ARBA" id="ARBA00022490"/>
    </source>
</evidence>
<evidence type="ECO:0000256" key="13">
    <source>
        <dbReference type="ARBA" id="ARBA00022960"/>
    </source>
</evidence>
<dbReference type="AlphaFoldDB" id="A0A7H1J107"/>
<feature type="active site" evidence="20">
    <location>
        <position position="345"/>
    </location>
</feature>
<name>A0A7H1J107_9GAMM</name>
<evidence type="ECO:0000313" key="22">
    <source>
        <dbReference type="EMBL" id="QNT04173.1"/>
    </source>
</evidence>
<feature type="domain" description="FAD-binding PCMH-type" evidence="21">
    <location>
        <begin position="32"/>
        <end position="204"/>
    </location>
</feature>
<evidence type="ECO:0000256" key="15">
    <source>
        <dbReference type="ARBA" id="ARBA00023002"/>
    </source>
</evidence>
<dbReference type="UniPathway" id="UPA00219"/>
<gene>
    <name evidence="20 22" type="primary">murB</name>
    <name evidence="22" type="ORF">IBG28_10455</name>
</gene>
<keyword evidence="11 20" id="KW-0274">FAD</keyword>
<evidence type="ECO:0000256" key="11">
    <source>
        <dbReference type="ARBA" id="ARBA00022827"/>
    </source>
</evidence>
<comment type="similarity">
    <text evidence="5 20">Belongs to the MurB family.</text>
</comment>
<evidence type="ECO:0000256" key="14">
    <source>
        <dbReference type="ARBA" id="ARBA00022984"/>
    </source>
</evidence>
<sequence length="365" mass="40244">MNMRLNTSDFFTQTVEDSIQKNMSLAAYNTFRFAYQAEYFAIADSLDALKVLLAWANRLEHHVTMIGGGSNLLISDDVPGLVIINRLSGINAREHSGNLMSLTVAAGENWHQLVEFVVTQGWFGIENLALIPGTVGAAPVQNIGAYGVEIKDVLARVQVINTVSGDVYWINARDCGLAYRDSYFKSKWQSVFIITAVELSLKKQGQLQLSYGGLSDRVQAQPSLKDVFNTVCQVRNEKLPDPTVLANAGSFFKNPIVSQAKHSELIARFPSLVSFPFEQGFKLAAGWMIDQAGWKGKQFQGVGVYDKQALVLVNYQEDTADSLLTLEAQIKQSVLDLYGVELEREPVQLPSTISVDHSMNAESLG</sequence>
<dbReference type="GO" id="GO:0005829">
    <property type="term" value="C:cytosol"/>
    <property type="evidence" value="ECO:0007669"/>
    <property type="project" value="TreeGrafter"/>
</dbReference>
<dbReference type="HAMAP" id="MF_00037">
    <property type="entry name" value="MurB"/>
    <property type="match status" value="1"/>
</dbReference>